<name>A0A1Q3AFS9_ZYGRO</name>
<accession>A0A1Q3AFS9</accession>
<dbReference type="EMBL" id="BDGX01000038">
    <property type="protein sequence ID" value="GAV54333.1"/>
    <property type="molecule type" value="Genomic_DNA"/>
</dbReference>
<feature type="transmembrane region" description="Helical" evidence="2">
    <location>
        <begin position="123"/>
        <end position="141"/>
    </location>
</feature>
<feature type="domain" description="Mitochondrial outer membrane protein OM14 C-terminal" evidence="3">
    <location>
        <begin position="83"/>
        <end position="151"/>
    </location>
</feature>
<dbReference type="GO" id="GO:1990593">
    <property type="term" value="F:nascent polypeptide-associated complex binding"/>
    <property type="evidence" value="ECO:0007669"/>
    <property type="project" value="InterPro"/>
</dbReference>
<dbReference type="Proteomes" id="UP000187013">
    <property type="component" value="Unassembled WGS sequence"/>
</dbReference>
<feature type="compositionally biased region" description="Basic and acidic residues" evidence="1">
    <location>
        <begin position="1"/>
        <end position="34"/>
    </location>
</feature>
<organism evidence="4 5">
    <name type="scientific">Zygosaccharomyces rouxii</name>
    <dbReference type="NCBI Taxonomy" id="4956"/>
    <lineage>
        <taxon>Eukaryota</taxon>
        <taxon>Fungi</taxon>
        <taxon>Dikarya</taxon>
        <taxon>Ascomycota</taxon>
        <taxon>Saccharomycotina</taxon>
        <taxon>Saccharomycetes</taxon>
        <taxon>Saccharomycetales</taxon>
        <taxon>Saccharomycetaceae</taxon>
        <taxon>Zygosaccharomyces</taxon>
    </lineage>
</organism>
<sequence>MSENEEKFSQKAGAEAKKAADQFKKDGEAAKDTVESWTKQIKKSVETASTSVSNGVSQAVSQARSATAAAASKAKSIAGRSWEELQNPVVLLNVLLGSGALTGLLAGYAQYDTRYLKGKSDGAVLATVGGATAIVAIDALLSAKYYKKYSK</sequence>
<dbReference type="InterPro" id="IPR039453">
    <property type="entry name" value="OM14_C"/>
</dbReference>
<dbReference type="AlphaFoldDB" id="A0A1Q3AFS9"/>
<dbReference type="InterPro" id="IPR039454">
    <property type="entry name" value="OM14"/>
</dbReference>
<keyword evidence="2" id="KW-1133">Transmembrane helix</keyword>
<dbReference type="Pfam" id="PF17304">
    <property type="entry name" value="OM14_C"/>
    <property type="match status" value="1"/>
</dbReference>
<feature type="transmembrane region" description="Helical" evidence="2">
    <location>
        <begin position="90"/>
        <end position="111"/>
    </location>
</feature>
<dbReference type="GO" id="GO:0006626">
    <property type="term" value="P:protein targeting to mitochondrion"/>
    <property type="evidence" value="ECO:0007669"/>
    <property type="project" value="TreeGrafter"/>
</dbReference>
<dbReference type="OrthoDB" id="10520677at2759"/>
<dbReference type="PANTHER" id="PTHR38402">
    <property type="entry name" value="MITOCHONDRIAL OUTER MEMBRANE PROTEIN OM14"/>
    <property type="match status" value="1"/>
</dbReference>
<evidence type="ECO:0000259" key="3">
    <source>
        <dbReference type="Pfam" id="PF17304"/>
    </source>
</evidence>
<reference evidence="4 5" key="1">
    <citation type="submission" date="2016-08" db="EMBL/GenBank/DDBJ databases">
        <title>Draft genome sequence of allopolyploid Zygosaccharomyces rouxii.</title>
        <authorList>
            <person name="Watanabe J."/>
            <person name="Uehara K."/>
            <person name="Mogi Y."/>
            <person name="Tsukioka Y."/>
        </authorList>
    </citation>
    <scope>NUCLEOTIDE SEQUENCE [LARGE SCALE GENOMIC DNA]</scope>
    <source>
        <strain evidence="4 5">NBRC 110957</strain>
    </source>
</reference>
<gene>
    <name evidence="4" type="ORF">ZYGR_0AL00650</name>
</gene>
<proteinExistence type="predicted"/>
<dbReference type="PANTHER" id="PTHR38402:SF1">
    <property type="entry name" value="MITOCHONDRIAL OUTER MEMBRANE PROTEIN OM14"/>
    <property type="match status" value="1"/>
</dbReference>
<evidence type="ECO:0000256" key="1">
    <source>
        <dbReference type="SAM" id="MobiDB-lite"/>
    </source>
</evidence>
<keyword evidence="2" id="KW-0812">Transmembrane</keyword>
<evidence type="ECO:0000313" key="4">
    <source>
        <dbReference type="EMBL" id="GAV54333.1"/>
    </source>
</evidence>
<feature type="region of interest" description="Disordered" evidence="1">
    <location>
        <begin position="1"/>
        <end position="36"/>
    </location>
</feature>
<evidence type="ECO:0000256" key="2">
    <source>
        <dbReference type="SAM" id="Phobius"/>
    </source>
</evidence>
<keyword evidence="2" id="KW-0472">Membrane</keyword>
<comment type="caution">
    <text evidence="4">The sequence shown here is derived from an EMBL/GenBank/DDBJ whole genome shotgun (WGS) entry which is preliminary data.</text>
</comment>
<protein>
    <recommendedName>
        <fullName evidence="3">Mitochondrial outer membrane protein OM14 C-terminal domain-containing protein</fullName>
    </recommendedName>
</protein>
<dbReference type="GO" id="GO:0005741">
    <property type="term" value="C:mitochondrial outer membrane"/>
    <property type="evidence" value="ECO:0007669"/>
    <property type="project" value="InterPro"/>
</dbReference>
<evidence type="ECO:0000313" key="5">
    <source>
        <dbReference type="Proteomes" id="UP000187013"/>
    </source>
</evidence>